<evidence type="ECO:0000313" key="2">
    <source>
        <dbReference type="Proteomes" id="UP000887013"/>
    </source>
</evidence>
<accession>A0A8X6QGM8</accession>
<evidence type="ECO:0000313" key="1">
    <source>
        <dbReference type="EMBL" id="GFU12536.1"/>
    </source>
</evidence>
<name>A0A8X6QGM8_NEPPI</name>
<organism evidence="1 2">
    <name type="scientific">Nephila pilipes</name>
    <name type="common">Giant wood spider</name>
    <name type="synonym">Nephila maculata</name>
    <dbReference type="NCBI Taxonomy" id="299642"/>
    <lineage>
        <taxon>Eukaryota</taxon>
        <taxon>Metazoa</taxon>
        <taxon>Ecdysozoa</taxon>
        <taxon>Arthropoda</taxon>
        <taxon>Chelicerata</taxon>
        <taxon>Arachnida</taxon>
        <taxon>Araneae</taxon>
        <taxon>Araneomorphae</taxon>
        <taxon>Entelegynae</taxon>
        <taxon>Araneoidea</taxon>
        <taxon>Nephilidae</taxon>
        <taxon>Nephila</taxon>
    </lineage>
</organism>
<dbReference type="AlphaFoldDB" id="A0A8X6QGM8"/>
<reference evidence="1" key="1">
    <citation type="submission" date="2020-08" db="EMBL/GenBank/DDBJ databases">
        <title>Multicomponent nature underlies the extraordinary mechanical properties of spider dragline silk.</title>
        <authorList>
            <person name="Kono N."/>
            <person name="Nakamura H."/>
            <person name="Mori M."/>
            <person name="Yoshida Y."/>
            <person name="Ohtoshi R."/>
            <person name="Malay A.D."/>
            <person name="Moran D.A.P."/>
            <person name="Tomita M."/>
            <person name="Numata K."/>
            <person name="Arakawa K."/>
        </authorList>
    </citation>
    <scope>NUCLEOTIDE SEQUENCE</scope>
</reference>
<comment type="caution">
    <text evidence="1">The sequence shown here is derived from an EMBL/GenBank/DDBJ whole genome shotgun (WGS) entry which is preliminary data.</text>
</comment>
<gene>
    <name evidence="1" type="ORF">NPIL_41261</name>
</gene>
<dbReference type="Proteomes" id="UP000887013">
    <property type="component" value="Unassembled WGS sequence"/>
</dbReference>
<dbReference type="EMBL" id="BMAW01029551">
    <property type="protein sequence ID" value="GFU12536.1"/>
    <property type="molecule type" value="Genomic_DNA"/>
</dbReference>
<proteinExistence type="predicted"/>
<protein>
    <submittedName>
        <fullName evidence="1">Uncharacterized protein</fullName>
    </submittedName>
</protein>
<keyword evidence="2" id="KW-1185">Reference proteome</keyword>
<sequence length="88" mass="10215">MDYFSDEECQSDDEVSAFLSQKSAFNVEDSENKIMKFTSYSECREYCDFLPSFLIQGEQLNISSLVENNKHSILYSQALHYSMPAQDF</sequence>